<protein>
    <submittedName>
        <fullName evidence="4">TetR/AcrR family transcriptional regulator</fullName>
    </submittedName>
</protein>
<dbReference type="Pfam" id="PF00440">
    <property type="entry name" value="TetR_N"/>
    <property type="match status" value="1"/>
</dbReference>
<dbReference type="SUPFAM" id="SSF48498">
    <property type="entry name" value="Tetracyclin repressor-like, C-terminal domain"/>
    <property type="match status" value="1"/>
</dbReference>
<dbReference type="InterPro" id="IPR050624">
    <property type="entry name" value="HTH-type_Tx_Regulator"/>
</dbReference>
<dbReference type="PANTHER" id="PTHR43479:SF11">
    <property type="entry name" value="ACREF_ENVCD OPERON REPRESSOR-RELATED"/>
    <property type="match status" value="1"/>
</dbReference>
<dbReference type="PROSITE" id="PS50977">
    <property type="entry name" value="HTH_TETR_2"/>
    <property type="match status" value="1"/>
</dbReference>
<evidence type="ECO:0000256" key="2">
    <source>
        <dbReference type="PROSITE-ProRule" id="PRU00335"/>
    </source>
</evidence>
<dbReference type="InterPro" id="IPR001647">
    <property type="entry name" value="HTH_TetR"/>
</dbReference>
<dbReference type="InterPro" id="IPR036271">
    <property type="entry name" value="Tet_transcr_reg_TetR-rel_C_sf"/>
</dbReference>
<accession>A0ABY6ZAV8</accession>
<dbReference type="PROSITE" id="PS01081">
    <property type="entry name" value="HTH_TETR_1"/>
    <property type="match status" value="1"/>
</dbReference>
<dbReference type="Proteomes" id="UP001164803">
    <property type="component" value="Plasmid unnamed1"/>
</dbReference>
<geneLocation type="plasmid" evidence="4 5">
    <name>unnamed1</name>
</geneLocation>
<dbReference type="PRINTS" id="PR00455">
    <property type="entry name" value="HTHTETR"/>
</dbReference>
<dbReference type="InterPro" id="IPR041583">
    <property type="entry name" value="TetR_C_31"/>
</dbReference>
<keyword evidence="1 2" id="KW-0238">DNA-binding</keyword>
<keyword evidence="4" id="KW-0614">Plasmid</keyword>
<dbReference type="Gene3D" id="1.10.357.10">
    <property type="entry name" value="Tetracycline Repressor, domain 2"/>
    <property type="match status" value="1"/>
</dbReference>
<dbReference type="InterPro" id="IPR009057">
    <property type="entry name" value="Homeodomain-like_sf"/>
</dbReference>
<dbReference type="SUPFAM" id="SSF46689">
    <property type="entry name" value="Homeodomain-like"/>
    <property type="match status" value="1"/>
</dbReference>
<dbReference type="EMBL" id="CP104065">
    <property type="protein sequence ID" value="WAH39344.1"/>
    <property type="molecule type" value="Genomic_DNA"/>
</dbReference>
<reference evidence="4" key="1">
    <citation type="submission" date="2022-08" db="EMBL/GenBank/DDBJ databases">
        <title>Alicyclobacillus dauci DSM2870, complete genome.</title>
        <authorList>
            <person name="Wang Q."/>
            <person name="Cai R."/>
            <person name="Wang Z."/>
        </authorList>
    </citation>
    <scope>NUCLEOTIDE SEQUENCE</scope>
    <source>
        <strain evidence="4">DSM 28700</strain>
        <plasmid evidence="4">unnamed1</plasmid>
    </source>
</reference>
<evidence type="ECO:0000313" key="5">
    <source>
        <dbReference type="Proteomes" id="UP001164803"/>
    </source>
</evidence>
<dbReference type="RefSeq" id="WP_268047062.1">
    <property type="nucleotide sequence ID" value="NZ_CP104065.1"/>
</dbReference>
<dbReference type="Pfam" id="PF17940">
    <property type="entry name" value="TetR_C_31"/>
    <property type="match status" value="1"/>
</dbReference>
<evidence type="ECO:0000313" key="4">
    <source>
        <dbReference type="EMBL" id="WAH39344.1"/>
    </source>
</evidence>
<keyword evidence="5" id="KW-1185">Reference proteome</keyword>
<evidence type="ECO:0000256" key="1">
    <source>
        <dbReference type="ARBA" id="ARBA00023125"/>
    </source>
</evidence>
<evidence type="ECO:0000259" key="3">
    <source>
        <dbReference type="PROSITE" id="PS50977"/>
    </source>
</evidence>
<name>A0ABY6ZAV8_9BACL</name>
<proteinExistence type="predicted"/>
<organism evidence="4 5">
    <name type="scientific">Alicyclobacillus dauci</name>
    <dbReference type="NCBI Taxonomy" id="1475485"/>
    <lineage>
        <taxon>Bacteria</taxon>
        <taxon>Bacillati</taxon>
        <taxon>Bacillota</taxon>
        <taxon>Bacilli</taxon>
        <taxon>Bacillales</taxon>
        <taxon>Alicyclobacillaceae</taxon>
        <taxon>Alicyclobacillus</taxon>
    </lineage>
</organism>
<dbReference type="InterPro" id="IPR023772">
    <property type="entry name" value="DNA-bd_HTH_TetR-type_CS"/>
</dbReference>
<feature type="domain" description="HTH tetR-type" evidence="3">
    <location>
        <begin position="6"/>
        <end position="66"/>
    </location>
</feature>
<dbReference type="PANTHER" id="PTHR43479">
    <property type="entry name" value="ACREF/ENVCD OPERON REPRESSOR-RELATED"/>
    <property type="match status" value="1"/>
</dbReference>
<sequence length="198" mass="22104">MRTRDGNTRNLLIEAAYHVLAENGYEATSIKDIAREAGVSPGLVHYYFSNKEELLTAVVKEATDEYCNQMEQLQKSVVGDKLASAALAEPMQRVRTHSDWYRLRYEMFVLGLRNEHIQPSVRELLEKGREGVEETLQAIAGSSFDDAGELSAILIACFDGLALQALMDPNFDLEKAYAVLREMGMGLLASKVESLKKD</sequence>
<gene>
    <name evidence="4" type="ORF">NZD86_23545</name>
</gene>
<feature type="DNA-binding region" description="H-T-H motif" evidence="2">
    <location>
        <begin position="29"/>
        <end position="48"/>
    </location>
</feature>